<accession>A0ABV5T092</accession>
<dbReference type="PIRSF" id="PIRSF000194">
    <property type="entry name" value="DHFR"/>
    <property type="match status" value="1"/>
</dbReference>
<dbReference type="EC" id="1.5.1.3" evidence="3 7"/>
<dbReference type="PANTHER" id="PTHR48069">
    <property type="entry name" value="DIHYDROFOLATE REDUCTASE"/>
    <property type="match status" value="1"/>
</dbReference>
<dbReference type="InterPro" id="IPR017925">
    <property type="entry name" value="DHFR_CS"/>
</dbReference>
<dbReference type="CDD" id="cd00209">
    <property type="entry name" value="DHFR"/>
    <property type="match status" value="1"/>
</dbReference>
<evidence type="ECO:0000256" key="2">
    <source>
        <dbReference type="ARBA" id="ARBA00009539"/>
    </source>
</evidence>
<evidence type="ECO:0000256" key="8">
    <source>
        <dbReference type="RuleBase" id="RU004474"/>
    </source>
</evidence>
<gene>
    <name evidence="10" type="ORF">ACFFPJ_09445</name>
</gene>
<protein>
    <recommendedName>
        <fullName evidence="3 7">Dihydrofolate reductase</fullName>
        <ecNumber evidence="3 7">1.5.1.3</ecNumber>
    </recommendedName>
</protein>
<evidence type="ECO:0000313" key="10">
    <source>
        <dbReference type="EMBL" id="MFB9646024.1"/>
    </source>
</evidence>
<dbReference type="PANTHER" id="PTHR48069:SF3">
    <property type="entry name" value="DIHYDROFOLATE REDUCTASE"/>
    <property type="match status" value="1"/>
</dbReference>
<dbReference type="InterPro" id="IPR012259">
    <property type="entry name" value="DHFR"/>
</dbReference>
<keyword evidence="5 7" id="KW-0521">NADP</keyword>
<dbReference type="InterPro" id="IPR001796">
    <property type="entry name" value="DHFR_dom"/>
</dbReference>
<proteinExistence type="inferred from homology"/>
<feature type="domain" description="DHFR" evidence="9">
    <location>
        <begin position="6"/>
        <end position="176"/>
    </location>
</feature>
<dbReference type="Gene3D" id="3.40.430.10">
    <property type="entry name" value="Dihydrofolate Reductase, subunit A"/>
    <property type="match status" value="1"/>
</dbReference>
<evidence type="ECO:0000256" key="1">
    <source>
        <dbReference type="ARBA" id="ARBA00004903"/>
    </source>
</evidence>
<reference evidence="10 11" key="1">
    <citation type="submission" date="2024-09" db="EMBL/GenBank/DDBJ databases">
        <authorList>
            <person name="Sun Q."/>
            <person name="Mori K."/>
        </authorList>
    </citation>
    <scope>NUCLEOTIDE SEQUENCE [LARGE SCALE GENOMIC DNA]</scope>
    <source>
        <strain evidence="10 11">JCM 1342</strain>
    </source>
</reference>
<dbReference type="PROSITE" id="PS51330">
    <property type="entry name" value="DHFR_2"/>
    <property type="match status" value="1"/>
</dbReference>
<dbReference type="EMBL" id="JBHMBE010000003">
    <property type="protein sequence ID" value="MFB9646024.1"/>
    <property type="molecule type" value="Genomic_DNA"/>
</dbReference>
<sequence length="180" mass="19397">MSGAPRIGLIWAQADDGVIGRNGGMPWHVAEDLAHFKQITFGSPVVMGRGTWDSLSPRYRPLPGRRNVVITGQADWSAEGADRADSVDAALQLAASDRPEWIWIIGGGTVFAQTLGKADRLEVTELTHPGGFATAPADVRAPDIDPQRFRLGAVDPARGEHVSAGGIHYRFLRYERTASA</sequence>
<dbReference type="InterPro" id="IPR024072">
    <property type="entry name" value="DHFR-like_dom_sf"/>
</dbReference>
<dbReference type="SUPFAM" id="SSF53597">
    <property type="entry name" value="Dihydrofolate reductase-like"/>
    <property type="match status" value="1"/>
</dbReference>
<keyword evidence="4 7" id="KW-0554">One-carbon metabolism</keyword>
<evidence type="ECO:0000256" key="3">
    <source>
        <dbReference type="ARBA" id="ARBA00012856"/>
    </source>
</evidence>
<organism evidence="10 11">
    <name type="scientific">Microbacterium terregens</name>
    <dbReference type="NCBI Taxonomy" id="69363"/>
    <lineage>
        <taxon>Bacteria</taxon>
        <taxon>Bacillati</taxon>
        <taxon>Actinomycetota</taxon>
        <taxon>Actinomycetes</taxon>
        <taxon>Micrococcales</taxon>
        <taxon>Microbacteriaceae</taxon>
        <taxon>Microbacterium</taxon>
    </lineage>
</organism>
<dbReference type="RefSeq" id="WP_344712670.1">
    <property type="nucleotide sequence ID" value="NZ_BAAAWH010000001.1"/>
</dbReference>
<evidence type="ECO:0000256" key="7">
    <source>
        <dbReference type="PIRNR" id="PIRNR000194"/>
    </source>
</evidence>
<evidence type="ECO:0000259" key="9">
    <source>
        <dbReference type="PROSITE" id="PS51330"/>
    </source>
</evidence>
<evidence type="ECO:0000313" key="11">
    <source>
        <dbReference type="Proteomes" id="UP001589611"/>
    </source>
</evidence>
<evidence type="ECO:0000256" key="4">
    <source>
        <dbReference type="ARBA" id="ARBA00022563"/>
    </source>
</evidence>
<dbReference type="PROSITE" id="PS00075">
    <property type="entry name" value="DHFR_1"/>
    <property type="match status" value="1"/>
</dbReference>
<comment type="similarity">
    <text evidence="2 7 8">Belongs to the dihydrofolate reductase family.</text>
</comment>
<evidence type="ECO:0000256" key="6">
    <source>
        <dbReference type="ARBA" id="ARBA00023002"/>
    </source>
</evidence>
<dbReference type="Pfam" id="PF00186">
    <property type="entry name" value="DHFR_1"/>
    <property type="match status" value="1"/>
</dbReference>
<comment type="caution">
    <text evidence="10">The sequence shown here is derived from an EMBL/GenBank/DDBJ whole genome shotgun (WGS) entry which is preliminary data.</text>
</comment>
<comment type="catalytic activity">
    <reaction evidence="7">
        <text>(6S)-5,6,7,8-tetrahydrofolate + NADP(+) = 7,8-dihydrofolate + NADPH + H(+)</text>
        <dbReference type="Rhea" id="RHEA:15009"/>
        <dbReference type="ChEBI" id="CHEBI:15378"/>
        <dbReference type="ChEBI" id="CHEBI:57451"/>
        <dbReference type="ChEBI" id="CHEBI:57453"/>
        <dbReference type="ChEBI" id="CHEBI:57783"/>
        <dbReference type="ChEBI" id="CHEBI:58349"/>
        <dbReference type="EC" id="1.5.1.3"/>
    </reaction>
</comment>
<dbReference type="GO" id="GO:0004146">
    <property type="term" value="F:dihydrofolate reductase activity"/>
    <property type="evidence" value="ECO:0007669"/>
    <property type="project" value="UniProtKB-EC"/>
</dbReference>
<dbReference type="PRINTS" id="PR00070">
    <property type="entry name" value="DHFR"/>
</dbReference>
<keyword evidence="6 7" id="KW-0560">Oxidoreductase</keyword>
<dbReference type="Proteomes" id="UP001589611">
    <property type="component" value="Unassembled WGS sequence"/>
</dbReference>
<name>A0ABV5T092_9MICO</name>
<evidence type="ECO:0000256" key="5">
    <source>
        <dbReference type="ARBA" id="ARBA00022857"/>
    </source>
</evidence>
<comment type="pathway">
    <text evidence="1 7">Cofactor biosynthesis; tetrahydrofolate biosynthesis; 5,6,7,8-tetrahydrofolate from 7,8-dihydrofolate: step 1/1.</text>
</comment>
<keyword evidence="11" id="KW-1185">Reference proteome</keyword>
<comment type="function">
    <text evidence="7">Key enzyme in folate metabolism. Catalyzes an essential reaction for de novo glycine and purine synthesis, and for DNA precursor synthesis.</text>
</comment>